<protein>
    <submittedName>
        <fullName evidence="1">Uncharacterized protein</fullName>
    </submittedName>
</protein>
<name>A0A6A4QDJ3_LUPAL</name>
<dbReference type="AlphaFoldDB" id="A0A6A4QDJ3"/>
<sequence length="77" mass="8744">MFYEGLSCMEVALEYESTEEGMALAFLCLLPYMLYLPKAIESSSLMNATLPTLPIYQSSFHLHHSLLIIWSGALLWL</sequence>
<organism evidence="1 2">
    <name type="scientific">Lupinus albus</name>
    <name type="common">White lupine</name>
    <name type="synonym">Lupinus termis</name>
    <dbReference type="NCBI Taxonomy" id="3870"/>
    <lineage>
        <taxon>Eukaryota</taxon>
        <taxon>Viridiplantae</taxon>
        <taxon>Streptophyta</taxon>
        <taxon>Embryophyta</taxon>
        <taxon>Tracheophyta</taxon>
        <taxon>Spermatophyta</taxon>
        <taxon>Magnoliopsida</taxon>
        <taxon>eudicotyledons</taxon>
        <taxon>Gunneridae</taxon>
        <taxon>Pentapetalae</taxon>
        <taxon>rosids</taxon>
        <taxon>fabids</taxon>
        <taxon>Fabales</taxon>
        <taxon>Fabaceae</taxon>
        <taxon>Papilionoideae</taxon>
        <taxon>50 kb inversion clade</taxon>
        <taxon>genistoids sensu lato</taxon>
        <taxon>core genistoids</taxon>
        <taxon>Genisteae</taxon>
        <taxon>Lupinus</taxon>
    </lineage>
</organism>
<keyword evidence="2" id="KW-1185">Reference proteome</keyword>
<gene>
    <name evidence="1" type="ORF">Lalb_Chr06g0167221</name>
</gene>
<evidence type="ECO:0000313" key="2">
    <source>
        <dbReference type="Proteomes" id="UP000447434"/>
    </source>
</evidence>
<dbReference type="EMBL" id="WOCE01000006">
    <property type="protein sequence ID" value="KAE9611891.1"/>
    <property type="molecule type" value="Genomic_DNA"/>
</dbReference>
<evidence type="ECO:0000313" key="1">
    <source>
        <dbReference type="EMBL" id="KAE9611891.1"/>
    </source>
</evidence>
<comment type="caution">
    <text evidence="1">The sequence shown here is derived from an EMBL/GenBank/DDBJ whole genome shotgun (WGS) entry which is preliminary data.</text>
</comment>
<reference evidence="2" key="1">
    <citation type="journal article" date="2020" name="Nat. Commun.">
        <title>Genome sequence of the cluster root forming white lupin.</title>
        <authorList>
            <person name="Hufnagel B."/>
            <person name="Marques A."/>
            <person name="Soriano A."/>
            <person name="Marques L."/>
            <person name="Divol F."/>
            <person name="Doumas P."/>
            <person name="Sallet E."/>
            <person name="Mancinotti D."/>
            <person name="Carrere S."/>
            <person name="Marande W."/>
            <person name="Arribat S."/>
            <person name="Keller J."/>
            <person name="Huneau C."/>
            <person name="Blein T."/>
            <person name="Aime D."/>
            <person name="Laguerre M."/>
            <person name="Taylor J."/>
            <person name="Schubert V."/>
            <person name="Nelson M."/>
            <person name="Geu-Flores F."/>
            <person name="Crespi M."/>
            <person name="Gallardo-Guerrero K."/>
            <person name="Delaux P.-M."/>
            <person name="Salse J."/>
            <person name="Berges H."/>
            <person name="Guyot R."/>
            <person name="Gouzy J."/>
            <person name="Peret B."/>
        </authorList>
    </citation>
    <scope>NUCLEOTIDE SEQUENCE [LARGE SCALE GENOMIC DNA]</scope>
    <source>
        <strain evidence="2">cv. Amiga</strain>
    </source>
</reference>
<accession>A0A6A4QDJ3</accession>
<dbReference type="Proteomes" id="UP000447434">
    <property type="component" value="Chromosome 6"/>
</dbReference>
<proteinExistence type="predicted"/>